<feature type="region of interest" description="Disordered" evidence="1">
    <location>
        <begin position="1665"/>
        <end position="1867"/>
    </location>
</feature>
<feature type="compositionally biased region" description="Polar residues" evidence="1">
    <location>
        <begin position="353"/>
        <end position="362"/>
    </location>
</feature>
<proteinExistence type="predicted"/>
<feature type="compositionally biased region" description="Basic and acidic residues" evidence="1">
    <location>
        <begin position="691"/>
        <end position="705"/>
    </location>
</feature>
<feature type="compositionally biased region" description="Basic and acidic residues" evidence="1">
    <location>
        <begin position="617"/>
        <end position="627"/>
    </location>
</feature>
<feature type="compositionally biased region" description="Basic and acidic residues" evidence="1">
    <location>
        <begin position="1278"/>
        <end position="1292"/>
    </location>
</feature>
<dbReference type="EMBL" id="CP023778">
    <property type="protein sequence ID" value="ATL66222.1"/>
    <property type="molecule type" value="Genomic_DNA"/>
</dbReference>
<accession>A0A291RGK3</accession>
<evidence type="ECO:0000259" key="3">
    <source>
        <dbReference type="Pfam" id="PF22596"/>
    </source>
</evidence>
<name>A0A291RGK3_9NOCA</name>
<dbReference type="Pfam" id="PF25547">
    <property type="entry name" value="WXG100_2"/>
    <property type="match status" value="1"/>
</dbReference>
<dbReference type="Pfam" id="PF22596">
    <property type="entry name" value="Scabin-like"/>
    <property type="match status" value="1"/>
</dbReference>
<organism evidence="5 6">
    <name type="scientific">Nocardia terpenica</name>
    <dbReference type="NCBI Taxonomy" id="455432"/>
    <lineage>
        <taxon>Bacteria</taxon>
        <taxon>Bacillati</taxon>
        <taxon>Actinomycetota</taxon>
        <taxon>Actinomycetes</taxon>
        <taxon>Mycobacteriales</taxon>
        <taxon>Nocardiaceae</taxon>
        <taxon>Nocardia</taxon>
    </lineage>
</organism>
<feature type="compositionally biased region" description="Basic and acidic residues" evidence="1">
    <location>
        <begin position="1017"/>
        <end position="1039"/>
    </location>
</feature>
<dbReference type="SUPFAM" id="SSF56399">
    <property type="entry name" value="ADP-ribosylation"/>
    <property type="match status" value="1"/>
</dbReference>
<dbReference type="InterPro" id="IPR057746">
    <property type="entry name" value="CpnT-like_N"/>
</dbReference>
<feature type="compositionally biased region" description="Polar residues" evidence="1">
    <location>
        <begin position="1102"/>
        <end position="1111"/>
    </location>
</feature>
<reference evidence="5 6" key="1">
    <citation type="submission" date="2017-10" db="EMBL/GenBank/DDBJ databases">
        <title>Comparative genomics between pathogenic Norcardia.</title>
        <authorList>
            <person name="Zeng L."/>
        </authorList>
    </citation>
    <scope>NUCLEOTIDE SEQUENCE [LARGE SCALE GENOMIC DNA]</scope>
    <source>
        <strain evidence="5 6">NC_YFY_NT001</strain>
    </source>
</reference>
<feature type="compositionally biased region" description="Basic and acidic residues" evidence="1">
    <location>
        <begin position="635"/>
        <end position="646"/>
    </location>
</feature>
<feature type="domain" description="Outer membrane channel protein CpnT-like N-terminal" evidence="4">
    <location>
        <begin position="22"/>
        <end position="141"/>
    </location>
</feature>
<feature type="compositionally biased region" description="Low complexity" evidence="1">
    <location>
        <begin position="373"/>
        <end position="406"/>
    </location>
</feature>
<evidence type="ECO:0000259" key="2">
    <source>
        <dbReference type="Pfam" id="PF15644"/>
    </source>
</evidence>
<dbReference type="Pfam" id="PF15644">
    <property type="entry name" value="Gln_amidase"/>
    <property type="match status" value="1"/>
</dbReference>
<feature type="domain" description="Pierisin-like" evidence="3">
    <location>
        <begin position="845"/>
        <end position="972"/>
    </location>
</feature>
<dbReference type="Gene3D" id="3.90.210.10">
    <property type="entry name" value="Heat-Labile Enterotoxin, subunit A"/>
    <property type="match status" value="1"/>
</dbReference>
<feature type="compositionally biased region" description="Low complexity" evidence="1">
    <location>
        <begin position="417"/>
        <end position="440"/>
    </location>
</feature>
<dbReference type="KEGG" id="ntp:CRH09_08440"/>
<dbReference type="InterPro" id="IPR028908">
    <property type="entry name" value="Tox-PL_dom"/>
</dbReference>
<sequence>MTLWFPHLPGVGGWLEDFLIGHWPEGDEDAMRRAAGHWSAMATALRELQRPADQAMEAALSAIEGQTHDAMSSYWHEVTGGDGSELQKFIDTCDSFAKQLEHGATDIEYAKLSIYISVASMLAMAFIPGVGQIVDAAAAAAVKLFIRKTVQELIDKLALKGASFLAERVGLGVAEKLGAEAASGLVVDVGKQAVIGAGLGAGTDVAAQGIQVAEGHRDGIDGNSVWQSAAAGAVAGAVAGPVSHGIEAAGSKVTGGVADRLGIEHEPGKLASYLTSGASAIPGNLAGNAAASVSSAALTGGPVDFGSIHDGAAGGFLAKPHQAPHPEASLHTDTAPAADTAGTHPHDGPASARTEQPPTTRADTAVPADAPHPEANTAPAAAAPVAHDTPATTSTTATGHADSGAAQPNSASGDHNGGVPPSSHAAPAGGPAAGDRSPAGQPAATPIAHAPDRAAVQAPESVPPKSTGPATDRPMPAPAGDRPAPPSTTRPPADIPQRPDLAPRPDTQAPPAERTVTPQRATDTLRPSRVEVPDAATPSPRDTSGPSHRLDSVPHAPTDRGPMPPRIPETPRTPNGVDITPRGPEAGSPLSADRHSPGGDSRAQSPGPVISGVPVSGHHDPATRPSRETTGAPRTGERNDSPHGRSDAAQPNRKGPEREEGSSPGQNGNPPDPGAAFNSPGDPMDPLLLPRDGKEPLPLNERDREKIDRYAAKQGMSFDDVIHGIHEGTIVINQWGDVSERPQPALETPEKLNKRYLTDVIAHALGSRRGQRRYTSMEPDDFEAGCPDSELPGHLSRSVPRDALDNAVTSVNLTKLVGKNHGDGHPPVWRDHSAGDAYLDARNALFRMDSRGPEIFGPGFAPRDPNTLDISAHVGQTSDNHGSGFVSLSKSPEHVISREREHLSELVARGELERLPDGTFRQIRYMHELYHAHGIDVDATFHDTTRDGGFQGSHRESEVLAPGGISGDTIYRIWPREIIVDAHGNPVSVTVGEPIYNPRFAHLDNPRFAATHDLPEQAHGRSADEHIQQRGVQPDRADNGRATTEHAPAPRQERPPQHTESALPDQRPQDRESLQAPESHPYEPWLYRAPESEPHTAPESVPPTTHASTHESVAPQHAQPRPTPGPMQQHHAPVSDHPRTEPYSPSPRTTETIPPHPDRGDPQQPITPAPHHSRPNVPPTPHAPQQSASRTPPHQPVPHHEQRPVPPPERPHTPAPVREYPHDRTPSRDHRPESGPGPVRRENSTGDPHDRQHGRPHPGDPRHPAHSPEMQRATAARQAREFYRGRPPEDGRVTSVPTGHGPNAKSAYDFRRYPDAPGGPIAVAGIKVHVTFDRSVSPDQVGRVWERAQLATDLAFNHGQRLLSGDRVLVDLVHTPDPAAANLHIHVSDTPGPWHPDSHPDAIARQLREQLGLPPEPGQHGRGLSPDEIRRISNDIAKANTPARFRGLEEGHRYGRGRLRALEDPAYQHAVEDALRDGNRFLIGADPRTNAYGQLINDGGPERPGRRNNCLVQSLAALSSFHGDPQVGLARWPDERPDGSIDDRTGEQHGLERAQKFLGGQWANFARPGTPIHQQFAELHNWMHHQGPGSSALVINGWHARDPRTGQPLFHPNGAPVIDGTHATIIVYPHGASGPVWWDPQARTMSDHPPRAMVDGSAQLMFMTTPDPGASHATGIHPGTSRTVSGPDLSDRPGMADPSVPERVDLSAGTHTGTDHGRTGPGPDELGDRLGHGGGDRVPELVDGDGGRGLHGSEADRTPTDGRSDLPAEAEGEHPSHTGRFGDDPISDPRRFSDGTTGPDRGIPSEHQQEHSGLPADRLDGGERGRVGGMAERPERDVAGRGNLRGMSADDGVPWLPPSRPEIPIVK</sequence>
<gene>
    <name evidence="5" type="ORF">CRH09_08440</name>
</gene>
<dbReference type="Gene3D" id="1.10.287.1060">
    <property type="entry name" value="ESAT-6-like"/>
    <property type="match status" value="1"/>
</dbReference>
<evidence type="ECO:0000256" key="1">
    <source>
        <dbReference type="SAM" id="MobiDB-lite"/>
    </source>
</evidence>
<evidence type="ECO:0000259" key="4">
    <source>
        <dbReference type="Pfam" id="PF25547"/>
    </source>
</evidence>
<feature type="domain" description="Tox-PL" evidence="2">
    <location>
        <begin position="1508"/>
        <end position="1643"/>
    </location>
</feature>
<feature type="compositionally biased region" description="Low complexity" evidence="1">
    <location>
        <begin position="331"/>
        <end position="343"/>
    </location>
</feature>
<evidence type="ECO:0000313" key="6">
    <source>
        <dbReference type="Proteomes" id="UP000221961"/>
    </source>
</evidence>
<protein>
    <submittedName>
        <fullName evidence="5">Uncharacterized protein</fullName>
    </submittedName>
</protein>
<evidence type="ECO:0000313" key="5">
    <source>
        <dbReference type="EMBL" id="ATL66222.1"/>
    </source>
</evidence>
<feature type="region of interest" description="Disordered" evidence="1">
    <location>
        <begin position="1017"/>
        <end position="1310"/>
    </location>
</feature>
<feature type="compositionally biased region" description="Basic and acidic residues" evidence="1">
    <location>
        <begin position="1726"/>
        <end position="1793"/>
    </location>
</feature>
<dbReference type="Proteomes" id="UP000221961">
    <property type="component" value="Chromosome"/>
</dbReference>
<feature type="compositionally biased region" description="Basic and acidic residues" evidence="1">
    <location>
        <begin position="1219"/>
        <end position="1263"/>
    </location>
</feature>
<feature type="compositionally biased region" description="Basic and acidic residues" evidence="1">
    <location>
        <begin position="1817"/>
        <end position="1839"/>
    </location>
</feature>
<feature type="region of interest" description="Disordered" evidence="1">
    <location>
        <begin position="316"/>
        <end position="705"/>
    </location>
</feature>
<dbReference type="InterPro" id="IPR054695">
    <property type="entry name" value="Pierisin-like_dom"/>
</dbReference>